<feature type="transmembrane region" description="Helical" evidence="1">
    <location>
        <begin position="100"/>
        <end position="118"/>
    </location>
</feature>
<evidence type="ECO:0000313" key="2">
    <source>
        <dbReference type="EMBL" id="HIX48736.1"/>
    </source>
</evidence>
<proteinExistence type="predicted"/>
<dbReference type="EMBL" id="DXFA01000120">
    <property type="protein sequence ID" value="HIX48736.1"/>
    <property type="molecule type" value="Genomic_DNA"/>
</dbReference>
<sequence length="167" mass="18053">MKVFKHLNVLFMAQAAMIAAIYVVVTLLVAPFAYGEVQVRLSEALTILPVFTPAAIPGLFIGCLISNILGGCILPDIIFGSLATLIGAVFTWTLRNKSKYLAPLPPIIANVLIVPFVLKYGYMVPLPIPFMMLTVGIGEVISCAVLGLILHTALSRYKGLIFRRAAH</sequence>
<keyword evidence="1" id="KW-0472">Membrane</keyword>
<reference evidence="2" key="2">
    <citation type="submission" date="2021-04" db="EMBL/GenBank/DDBJ databases">
        <authorList>
            <person name="Gilroy R."/>
        </authorList>
    </citation>
    <scope>NUCLEOTIDE SEQUENCE</scope>
    <source>
        <strain evidence="2">ChiSjej5B23-15282</strain>
    </source>
</reference>
<name>A0A9D1VXP5_9FIRM</name>
<feature type="transmembrane region" description="Helical" evidence="1">
    <location>
        <begin position="73"/>
        <end position="93"/>
    </location>
</feature>
<comment type="caution">
    <text evidence="2">The sequence shown here is derived from an EMBL/GenBank/DDBJ whole genome shotgun (WGS) entry which is preliminary data.</text>
</comment>
<dbReference type="Pfam" id="PF06177">
    <property type="entry name" value="QueT"/>
    <property type="match status" value="1"/>
</dbReference>
<gene>
    <name evidence="2" type="ORF">H9981_06970</name>
</gene>
<dbReference type="Proteomes" id="UP000824243">
    <property type="component" value="Unassembled WGS sequence"/>
</dbReference>
<keyword evidence="1" id="KW-1133">Transmembrane helix</keyword>
<dbReference type="PANTHER" id="PTHR40044">
    <property type="entry name" value="INTEGRAL MEMBRANE PROTEIN-RELATED"/>
    <property type="match status" value="1"/>
</dbReference>
<evidence type="ECO:0000313" key="3">
    <source>
        <dbReference type="Proteomes" id="UP000824243"/>
    </source>
</evidence>
<dbReference type="InterPro" id="IPR010387">
    <property type="entry name" value="QueT"/>
</dbReference>
<feature type="transmembrane region" description="Helical" evidence="1">
    <location>
        <begin position="46"/>
        <end position="67"/>
    </location>
</feature>
<dbReference type="PANTHER" id="PTHR40044:SF1">
    <property type="entry name" value="INTEGRAL MEMBRANE PROTEIN"/>
    <property type="match status" value="1"/>
</dbReference>
<keyword evidence="1" id="KW-0812">Transmembrane</keyword>
<dbReference type="PIRSF" id="PIRSF031501">
    <property type="entry name" value="QueT"/>
    <property type="match status" value="1"/>
</dbReference>
<reference evidence="2" key="1">
    <citation type="journal article" date="2021" name="PeerJ">
        <title>Extensive microbial diversity within the chicken gut microbiome revealed by metagenomics and culture.</title>
        <authorList>
            <person name="Gilroy R."/>
            <person name="Ravi A."/>
            <person name="Getino M."/>
            <person name="Pursley I."/>
            <person name="Horton D.L."/>
            <person name="Alikhan N.F."/>
            <person name="Baker D."/>
            <person name="Gharbi K."/>
            <person name="Hall N."/>
            <person name="Watson M."/>
            <person name="Adriaenssens E.M."/>
            <person name="Foster-Nyarko E."/>
            <person name="Jarju S."/>
            <person name="Secka A."/>
            <person name="Antonio M."/>
            <person name="Oren A."/>
            <person name="Chaudhuri R.R."/>
            <person name="La Ragione R."/>
            <person name="Hildebrand F."/>
            <person name="Pallen M.J."/>
        </authorList>
    </citation>
    <scope>NUCLEOTIDE SEQUENCE</scope>
    <source>
        <strain evidence="2">ChiSjej5B23-15282</strain>
    </source>
</reference>
<organism evidence="2 3">
    <name type="scientific">Candidatus Mediterraneibacter caccavium</name>
    <dbReference type="NCBI Taxonomy" id="2838661"/>
    <lineage>
        <taxon>Bacteria</taxon>
        <taxon>Bacillati</taxon>
        <taxon>Bacillota</taxon>
        <taxon>Clostridia</taxon>
        <taxon>Lachnospirales</taxon>
        <taxon>Lachnospiraceae</taxon>
        <taxon>Mediterraneibacter</taxon>
    </lineage>
</organism>
<dbReference type="AlphaFoldDB" id="A0A9D1VXP5"/>
<protein>
    <submittedName>
        <fullName evidence="2">QueT transporter family protein</fullName>
    </submittedName>
</protein>
<accession>A0A9D1VXP5</accession>
<feature type="transmembrane region" description="Helical" evidence="1">
    <location>
        <begin position="12"/>
        <end position="34"/>
    </location>
</feature>
<evidence type="ECO:0000256" key="1">
    <source>
        <dbReference type="SAM" id="Phobius"/>
    </source>
</evidence>
<feature type="transmembrane region" description="Helical" evidence="1">
    <location>
        <begin position="130"/>
        <end position="154"/>
    </location>
</feature>